<dbReference type="EC" id="2.7.13.3" evidence="2"/>
<dbReference type="Gene3D" id="3.30.565.10">
    <property type="entry name" value="Histidine kinase-like ATPase, C-terminal domain"/>
    <property type="match status" value="1"/>
</dbReference>
<dbReference type="Proteomes" id="UP000186657">
    <property type="component" value="Unassembled WGS sequence"/>
</dbReference>
<feature type="coiled-coil region" evidence="8">
    <location>
        <begin position="127"/>
        <end position="196"/>
    </location>
</feature>
<dbReference type="CDD" id="cd00156">
    <property type="entry name" value="REC"/>
    <property type="match status" value="1"/>
</dbReference>
<feature type="modified residue" description="4-aspartylphosphate" evidence="7">
    <location>
        <position position="59"/>
    </location>
</feature>
<dbReference type="InterPro" id="IPR036097">
    <property type="entry name" value="HisK_dim/P_sf"/>
</dbReference>
<dbReference type="PRINTS" id="PR00344">
    <property type="entry name" value="BCTRLSENSOR"/>
</dbReference>
<name>A0A1U7N1F5_9CYAN</name>
<dbReference type="InterPro" id="IPR036890">
    <property type="entry name" value="HATPase_C_sf"/>
</dbReference>
<dbReference type="PANTHER" id="PTHR43711">
    <property type="entry name" value="TWO-COMPONENT HISTIDINE KINASE"/>
    <property type="match status" value="1"/>
</dbReference>
<evidence type="ECO:0000256" key="7">
    <source>
        <dbReference type="PROSITE-ProRule" id="PRU00169"/>
    </source>
</evidence>
<dbReference type="PROSITE" id="PS50110">
    <property type="entry name" value="RESPONSE_REGULATORY"/>
    <property type="match status" value="1"/>
</dbReference>
<evidence type="ECO:0000259" key="9">
    <source>
        <dbReference type="PROSITE" id="PS50109"/>
    </source>
</evidence>
<dbReference type="Pfam" id="PF02518">
    <property type="entry name" value="HATPase_c"/>
    <property type="match status" value="1"/>
</dbReference>
<dbReference type="SUPFAM" id="SSF52172">
    <property type="entry name" value="CheY-like"/>
    <property type="match status" value="1"/>
</dbReference>
<dbReference type="CDD" id="cd00075">
    <property type="entry name" value="HATPase"/>
    <property type="match status" value="1"/>
</dbReference>
<keyword evidence="5 11" id="KW-0418">Kinase</keyword>
<accession>A0A1U7N1F5</accession>
<evidence type="ECO:0000256" key="3">
    <source>
        <dbReference type="ARBA" id="ARBA00022553"/>
    </source>
</evidence>
<sequence>MDTHSLKILLVEDNPADADLLQIILTDAQEIQWSLVQVEKLQDAIDSLSKHHFDIVLLDLSLPDKQGLITVTKTHEVVPDLPIVVLTGLNDRVTALEALRKGAQDYLVKGKIDSELLIRTIRYAIERANTMKQLRQSEEQLQRLNEELEHRVAEQTDELRKKNQYLQQEIVSRKCLEEELRQALNKEKELNDLKSRIVSVVSHEYRTPLATILSSAELLEHYSHKWSDEKKQRHFKRIQTTVKHLTKLVSDVLLFSKAEAGKLELKPLPMDLLAFCQEIVEEFKLTAKPGLTINFNCMDNTKETSCCISQGWFDKAYLDEKLLRQILSNLLSNGIKYSPDGGDIQFDLIMSDHSTMFRIQDSGIGIPPEDQKRLFEAFQRSSNVGTISGTGLGLAIVKKCVNLHGGEICVESEVGVGTAFTVTLPLHSSHYSAKPNT</sequence>
<dbReference type="Gene3D" id="3.40.50.2300">
    <property type="match status" value="1"/>
</dbReference>
<dbReference type="FunFam" id="3.30.565.10:FF:000006">
    <property type="entry name" value="Sensor histidine kinase WalK"/>
    <property type="match status" value="1"/>
</dbReference>
<dbReference type="CDD" id="cd00082">
    <property type="entry name" value="HisKA"/>
    <property type="match status" value="1"/>
</dbReference>
<keyword evidence="4" id="KW-0808">Transferase</keyword>
<dbReference type="PROSITE" id="PS50109">
    <property type="entry name" value="HIS_KIN"/>
    <property type="match status" value="1"/>
</dbReference>
<dbReference type="SUPFAM" id="SSF47384">
    <property type="entry name" value="Homodimeric domain of signal transducing histidine kinase"/>
    <property type="match status" value="1"/>
</dbReference>
<feature type="domain" description="Response regulatory" evidence="10">
    <location>
        <begin position="7"/>
        <end position="124"/>
    </location>
</feature>
<dbReference type="EMBL" id="MKZS01000001">
    <property type="protein sequence ID" value="OLT59787.1"/>
    <property type="molecule type" value="Genomic_DNA"/>
</dbReference>
<keyword evidence="12" id="KW-1185">Reference proteome</keyword>
<comment type="catalytic activity">
    <reaction evidence="1">
        <text>ATP + protein L-histidine = ADP + protein N-phospho-L-histidine.</text>
        <dbReference type="EC" id="2.7.13.3"/>
    </reaction>
</comment>
<reference evidence="11 12" key="1">
    <citation type="submission" date="2016-10" db="EMBL/GenBank/DDBJ databases">
        <title>Comparative genomics uncovers the prolific and rare metabolic potential of the cyanobacterial genus Moorea.</title>
        <authorList>
            <person name="Leao T."/>
            <person name="Castelao G."/>
            <person name="Korobeynikov A."/>
            <person name="Monroe E.A."/>
            <person name="Podell S."/>
            <person name="Glukhov E."/>
            <person name="Allen E."/>
            <person name="Gerwick W.H."/>
            <person name="Gerwick L."/>
        </authorList>
    </citation>
    <scope>NUCLEOTIDE SEQUENCE [LARGE SCALE GENOMIC DNA]</scope>
    <source>
        <strain evidence="11 12">PNG5-198</strain>
    </source>
</reference>
<evidence type="ECO:0000256" key="2">
    <source>
        <dbReference type="ARBA" id="ARBA00012438"/>
    </source>
</evidence>
<dbReference type="PANTHER" id="PTHR43711:SF26">
    <property type="entry name" value="SENSOR HISTIDINE KINASE RCSC"/>
    <property type="match status" value="1"/>
</dbReference>
<dbReference type="InterPro" id="IPR003594">
    <property type="entry name" value="HATPase_dom"/>
</dbReference>
<dbReference type="SUPFAM" id="SSF55874">
    <property type="entry name" value="ATPase domain of HSP90 chaperone/DNA topoisomerase II/histidine kinase"/>
    <property type="match status" value="1"/>
</dbReference>
<dbReference type="RefSeq" id="WP_075899449.1">
    <property type="nucleotide sequence ID" value="NZ_MKZS01000001.1"/>
</dbReference>
<evidence type="ECO:0000313" key="11">
    <source>
        <dbReference type="EMBL" id="OLT59787.1"/>
    </source>
</evidence>
<protein>
    <recommendedName>
        <fullName evidence="2">histidine kinase</fullName>
        <ecNumber evidence="2">2.7.13.3</ecNumber>
    </recommendedName>
</protein>
<dbReference type="InterPro" id="IPR001789">
    <property type="entry name" value="Sig_transdc_resp-reg_receiver"/>
</dbReference>
<dbReference type="AlphaFoldDB" id="A0A1U7N1F5"/>
<evidence type="ECO:0000256" key="1">
    <source>
        <dbReference type="ARBA" id="ARBA00000085"/>
    </source>
</evidence>
<evidence type="ECO:0000313" key="12">
    <source>
        <dbReference type="Proteomes" id="UP000186657"/>
    </source>
</evidence>
<evidence type="ECO:0000256" key="6">
    <source>
        <dbReference type="ARBA" id="ARBA00023012"/>
    </source>
</evidence>
<keyword evidence="6" id="KW-0902">Two-component regulatory system</keyword>
<evidence type="ECO:0000256" key="4">
    <source>
        <dbReference type="ARBA" id="ARBA00022679"/>
    </source>
</evidence>
<dbReference type="GO" id="GO:0000155">
    <property type="term" value="F:phosphorelay sensor kinase activity"/>
    <property type="evidence" value="ECO:0007669"/>
    <property type="project" value="InterPro"/>
</dbReference>
<dbReference type="InterPro" id="IPR004358">
    <property type="entry name" value="Sig_transdc_His_kin-like_C"/>
</dbReference>
<organism evidence="11 12">
    <name type="scientific">Moorena bouillonii PNG</name>
    <dbReference type="NCBI Taxonomy" id="568701"/>
    <lineage>
        <taxon>Bacteria</taxon>
        <taxon>Bacillati</taxon>
        <taxon>Cyanobacteriota</taxon>
        <taxon>Cyanophyceae</taxon>
        <taxon>Coleofasciculales</taxon>
        <taxon>Coleofasciculaceae</taxon>
        <taxon>Moorena</taxon>
    </lineage>
</organism>
<evidence type="ECO:0000256" key="5">
    <source>
        <dbReference type="ARBA" id="ARBA00022777"/>
    </source>
</evidence>
<dbReference type="InterPro" id="IPR005467">
    <property type="entry name" value="His_kinase_dom"/>
</dbReference>
<dbReference type="InterPro" id="IPR003661">
    <property type="entry name" value="HisK_dim/P_dom"/>
</dbReference>
<comment type="caution">
    <text evidence="11">The sequence shown here is derived from an EMBL/GenBank/DDBJ whole genome shotgun (WGS) entry which is preliminary data.</text>
</comment>
<gene>
    <name evidence="11" type="ORF">BJP37_12870</name>
</gene>
<dbReference type="SMART" id="SM00388">
    <property type="entry name" value="HisKA"/>
    <property type="match status" value="1"/>
</dbReference>
<dbReference type="Gene3D" id="1.10.287.130">
    <property type="match status" value="1"/>
</dbReference>
<dbReference type="SMART" id="SM00448">
    <property type="entry name" value="REC"/>
    <property type="match status" value="1"/>
</dbReference>
<keyword evidence="8" id="KW-0175">Coiled coil</keyword>
<dbReference type="SMART" id="SM00387">
    <property type="entry name" value="HATPase_c"/>
    <property type="match status" value="1"/>
</dbReference>
<dbReference type="Pfam" id="PF00512">
    <property type="entry name" value="HisKA"/>
    <property type="match status" value="1"/>
</dbReference>
<feature type="domain" description="Histidine kinase" evidence="9">
    <location>
        <begin position="200"/>
        <end position="428"/>
    </location>
</feature>
<keyword evidence="3 7" id="KW-0597">Phosphoprotein</keyword>
<evidence type="ECO:0000256" key="8">
    <source>
        <dbReference type="SAM" id="Coils"/>
    </source>
</evidence>
<evidence type="ECO:0000259" key="10">
    <source>
        <dbReference type="PROSITE" id="PS50110"/>
    </source>
</evidence>
<dbReference type="InterPro" id="IPR050736">
    <property type="entry name" value="Sensor_HK_Regulatory"/>
</dbReference>
<dbReference type="Pfam" id="PF00072">
    <property type="entry name" value="Response_reg"/>
    <property type="match status" value="1"/>
</dbReference>
<dbReference type="InterPro" id="IPR011006">
    <property type="entry name" value="CheY-like_superfamily"/>
</dbReference>
<proteinExistence type="predicted"/>